<feature type="domain" description="WH2" evidence="2">
    <location>
        <begin position="1147"/>
        <end position="1167"/>
    </location>
</feature>
<reference evidence="3" key="1">
    <citation type="submission" date="2024-01" db="EMBL/GenBank/DDBJ databases">
        <title>GRCr8: a new rat reference genome assembly contstructed from accurate long reads and long range scaffolding.</title>
        <authorList>
            <person name="Doris P.A."/>
            <person name="Kalbfleisch T."/>
            <person name="Li K."/>
            <person name="Howe K."/>
            <person name="Wood J."/>
        </authorList>
    </citation>
    <scope>NUCLEOTIDE SEQUENCE [LARGE SCALE GENOMIC DNA]</scope>
    <source>
        <strain evidence="3">Brown Norway</strain>
    </source>
</reference>
<feature type="region of interest" description="Disordered" evidence="1">
    <location>
        <begin position="568"/>
        <end position="694"/>
    </location>
</feature>
<gene>
    <name evidence="3" type="primary">Cobl</name>
</gene>
<feature type="compositionally biased region" description="Basic and acidic residues" evidence="1">
    <location>
        <begin position="1119"/>
        <end position="1136"/>
    </location>
</feature>
<feature type="compositionally biased region" description="Polar residues" evidence="1">
    <location>
        <begin position="260"/>
        <end position="269"/>
    </location>
</feature>
<evidence type="ECO:0000313" key="4">
    <source>
        <dbReference type="Proteomes" id="UP000002494"/>
    </source>
</evidence>
<feature type="compositionally biased region" description="Polar residues" evidence="1">
    <location>
        <begin position="568"/>
        <end position="590"/>
    </location>
</feature>
<feature type="region of interest" description="Disordered" evidence="1">
    <location>
        <begin position="790"/>
        <end position="846"/>
    </location>
</feature>
<dbReference type="GeneTree" id="ENSGT00530000063608"/>
<feature type="compositionally biased region" description="Basic and acidic residues" evidence="1">
    <location>
        <begin position="294"/>
        <end position="304"/>
    </location>
</feature>
<dbReference type="InterPro" id="IPR019025">
    <property type="entry name" value="Cordon-bleu_ubiquitin_domain"/>
</dbReference>
<feature type="compositionally biased region" description="Polar residues" evidence="1">
    <location>
        <begin position="408"/>
        <end position="424"/>
    </location>
</feature>
<feature type="compositionally biased region" description="Polar residues" evidence="1">
    <location>
        <begin position="791"/>
        <end position="800"/>
    </location>
</feature>
<feature type="compositionally biased region" description="Basic and acidic residues" evidence="1">
    <location>
        <begin position="638"/>
        <end position="650"/>
    </location>
</feature>
<dbReference type="Pfam" id="PF02205">
    <property type="entry name" value="WH2"/>
    <property type="match status" value="2"/>
</dbReference>
<feature type="region of interest" description="Disordered" evidence="1">
    <location>
        <begin position="1068"/>
        <end position="1087"/>
    </location>
</feature>
<sequence length="1259" mass="135650">MDAPRALAAKPPTGRKMKARAPPPPGKPAAQNVHSEQKLPHDATLGSQQSLVHLKEALHNSTLDITVVLPSGLEKQSVVSGSRAVMDLLVELCLQNHLNPSHHVLEIWSSETQQPLSFKPNTLIGSLNAHTVFLKEKVPEEKGKPGLTKAPEKSVRLVVNYLRTQKAVMRVSPEVPLQNILPVICAKCEVSPDHVVLLRDNIAGEELELSKSLNELGIKELYAWDNRREMLRKSSLGNDETDKEKKKFLGFFKVNKRSNSKASLSSQADLQKKKRRAPAPPPPQPPPPSPVVPNRKEDKEENRKSTVGVGRQVPQKPPRGTARGPPQLVLPPPPPYPPPDTDVTEPVTFPGEGAGSETSELRPKLSLPLGPGSHCSMGGVSQVPAEAEETASVGSCFASEDTTEDSGVMSSPSDVISLDSQQDSMRSKDKWSTDQEDCSDQDLAGTPELGPQKSPSWGKHGSGSSILRTEKAAMPGNDDEDLSITGLFHQTRAELDKDLGGMEENYETDTSSLTSSVNGVSNHSLQEAIIPDSGVDDIPVTFIGEVSDEPFDSGLFFSGSNNAAALNQGGIASQRSHLPPYQTEQSQPFIRTNRKEPDPSLPSQDYRKRNQPILANTSENENPVGIDPRVTSFVSKPSTDDPKAKDKDKMCGSGPSEKTQTGHRVNSLPVNPRVGEDENSNSALPPWSHHGQASGGSYGLKYGLTTYKIVPPKPEMRCYDRDVSLSTGAIKIDELGNLMSPHMNGSRTISKPSAVAETEAPPIGKVKEFWRRNSMEKYLNGPAECTVKKAPSTTITATSEKPQRDETKAGFTLTTPEQQPASQEYGAPPEEDRSRPHSAVSCPVKVPAPNPTDITFLKPQRRTSSQYVASAIAKKMGPPKVHADVVRPHKKTAEQGHEEAKLARPPPAWKDSAVPNLCSEAGQCEHGTNQGSVRLPSNPGGQLPADHPKVEVNSTYGKSATHNSPAAVHRNSYFLPGRSSQRDRVSVGQSCGFHEKQTISNQKMNSTSNPSQALDKAHPAPLLLTEARDSGRILVNGSAQTPGNCEPPHSQKESTLTSYIILQTEEKPSPLSADGQNSDDALPSSIFGPKKKFKPVVQRPLPKDISLHSALMEAIHTSGGRDKLRKTAEQASEGRPKKPSYVEAESERSALLAAIRGHSGTLSLRKVSSLASEELQSFRDAALMAPGVDKPQQEDRGLPPPPALPPPSTPASQVPSASIPVSRFSIGTLSNPVNARQALMDAIRSGTGAARLRKVPLLV</sequence>
<dbReference type="Proteomes" id="UP000002494">
    <property type="component" value="Chromosome 14"/>
</dbReference>
<keyword evidence="4" id="KW-1185">Reference proteome</keyword>
<feature type="compositionally biased region" description="Polar residues" evidence="1">
    <location>
        <begin position="812"/>
        <end position="822"/>
    </location>
</feature>
<accession>A0ABK0LUP8</accession>
<proteinExistence type="evidence at protein level"/>
<feature type="region of interest" description="Disordered" evidence="1">
    <location>
        <begin position="1189"/>
        <end position="1217"/>
    </location>
</feature>
<dbReference type="Pfam" id="PF09469">
    <property type="entry name" value="Cobl"/>
    <property type="match status" value="1"/>
</dbReference>
<name>A0ABK0LUP8_RAT</name>
<evidence type="ECO:0000259" key="2">
    <source>
        <dbReference type="PROSITE" id="PS51082"/>
    </source>
</evidence>
<feature type="region of interest" description="Disordered" evidence="1">
    <location>
        <begin position="259"/>
        <end position="481"/>
    </location>
</feature>
<feature type="compositionally biased region" description="Pro residues" evidence="1">
    <location>
        <begin position="1198"/>
        <end position="1209"/>
    </location>
</feature>
<reference evidence="3" key="3">
    <citation type="submission" date="2025-09" db="UniProtKB">
        <authorList>
            <consortium name="Ensembl"/>
        </authorList>
    </citation>
    <scope>IDENTIFICATION</scope>
    <source>
        <strain evidence="3">Brown Norway</strain>
    </source>
</reference>
<dbReference type="PROSITE" id="PS51082">
    <property type="entry name" value="WH2"/>
    <property type="match status" value="3"/>
</dbReference>
<dbReference type="CDD" id="cd21800">
    <property type="entry name" value="WH2_Wb_Cobl"/>
    <property type="match status" value="1"/>
</dbReference>
<feature type="compositionally biased region" description="Pro residues" evidence="1">
    <location>
        <begin position="278"/>
        <end position="291"/>
    </location>
</feature>
<dbReference type="CDD" id="cd21801">
    <property type="entry name" value="WH2_Wc_Cobl"/>
    <property type="match status" value="1"/>
</dbReference>
<protein>
    <submittedName>
        <fullName evidence="3">Cordon-bleu WH2 repeat protein</fullName>
    </submittedName>
</protein>
<dbReference type="CDD" id="cd21799">
    <property type="entry name" value="WH2_Wa_Cobl"/>
    <property type="match status" value="1"/>
</dbReference>
<organism evidence="3 4">
    <name type="scientific">Rattus norvegicus</name>
    <name type="common">Rat</name>
    <dbReference type="NCBI Taxonomy" id="10116"/>
    <lineage>
        <taxon>Eukaryota</taxon>
        <taxon>Metazoa</taxon>
        <taxon>Chordata</taxon>
        <taxon>Craniata</taxon>
        <taxon>Vertebrata</taxon>
        <taxon>Euteleostomi</taxon>
        <taxon>Mammalia</taxon>
        <taxon>Eutheria</taxon>
        <taxon>Euarchontoglires</taxon>
        <taxon>Glires</taxon>
        <taxon>Rodentia</taxon>
        <taxon>Myomorpha</taxon>
        <taxon>Muroidea</taxon>
        <taxon>Muridae</taxon>
        <taxon>Murinae</taxon>
        <taxon>Rattus</taxon>
    </lineage>
</organism>
<feature type="compositionally biased region" description="Pro residues" evidence="1">
    <location>
        <begin position="328"/>
        <end position="340"/>
    </location>
</feature>
<feature type="region of interest" description="Disordered" evidence="1">
    <location>
        <begin position="1"/>
        <end position="41"/>
    </location>
</feature>
<dbReference type="PANTHER" id="PTHR47008">
    <property type="entry name" value="PROTEIN CORDON-BLEU"/>
    <property type="match status" value="1"/>
</dbReference>
<feature type="domain" description="WH2" evidence="2">
    <location>
        <begin position="1235"/>
        <end position="1255"/>
    </location>
</feature>
<dbReference type="InterPro" id="IPR039895">
    <property type="entry name" value="COBL-like"/>
</dbReference>
<evidence type="ECO:0000313" key="3">
    <source>
        <dbReference type="Ensembl" id="ENSRNOP00000107957.1"/>
    </source>
</evidence>
<evidence type="ECO:0007829" key="5">
    <source>
        <dbReference type="PeptideAtlas" id="A0ABK0LUP8"/>
    </source>
</evidence>
<dbReference type="PANTHER" id="PTHR47008:SF1">
    <property type="entry name" value="PROTEIN CORDON-BLEU"/>
    <property type="match status" value="1"/>
</dbReference>
<dbReference type="Gene3D" id="3.10.20.90">
    <property type="entry name" value="Phosphatidylinositol 3-kinase Catalytic Subunit, Chain A, domain 1"/>
    <property type="match status" value="1"/>
</dbReference>
<evidence type="ECO:0000256" key="1">
    <source>
        <dbReference type="SAM" id="MobiDB-lite"/>
    </source>
</evidence>
<dbReference type="RGD" id="1312002">
    <property type="gene designation" value="Cobl"/>
</dbReference>
<keyword evidence="5" id="KW-1267">Proteomics identification</keyword>
<dbReference type="Ensembl" id="ENSRNOT00000135785.1">
    <property type="protein sequence ID" value="ENSRNOP00000107957.1"/>
    <property type="gene ID" value="ENSRNOG00000004281.9"/>
</dbReference>
<feature type="domain" description="WH2" evidence="2">
    <location>
        <begin position="1107"/>
        <end position="1127"/>
    </location>
</feature>
<feature type="region of interest" description="Disordered" evidence="1">
    <location>
        <begin position="1116"/>
        <end position="1144"/>
    </location>
</feature>
<dbReference type="SMART" id="SM00246">
    <property type="entry name" value="WH2"/>
    <property type="match status" value="3"/>
</dbReference>
<dbReference type="InterPro" id="IPR003124">
    <property type="entry name" value="WH2_dom"/>
</dbReference>
<reference evidence="3" key="2">
    <citation type="submission" date="2025-08" db="UniProtKB">
        <authorList>
            <consortium name="Ensembl"/>
        </authorList>
    </citation>
    <scope>IDENTIFICATION</scope>
    <source>
        <strain evidence="3">Brown Norway</strain>
    </source>
</reference>